<keyword evidence="3" id="KW-1185">Reference proteome</keyword>
<evidence type="ECO:0000313" key="2">
    <source>
        <dbReference type="EMBL" id="NDY41624.1"/>
    </source>
</evidence>
<dbReference type="Proteomes" id="UP000469346">
    <property type="component" value="Unassembled WGS sequence"/>
</dbReference>
<accession>A0A6N9TPF9</accession>
<evidence type="ECO:0008006" key="4">
    <source>
        <dbReference type="Google" id="ProtNLM"/>
    </source>
</evidence>
<feature type="region of interest" description="Disordered" evidence="1">
    <location>
        <begin position="131"/>
        <end position="156"/>
    </location>
</feature>
<dbReference type="AlphaFoldDB" id="A0A6N9TPF9"/>
<name>A0A6N9TPF9_DISTH</name>
<dbReference type="PROSITE" id="PS51257">
    <property type="entry name" value="PROKAR_LIPOPROTEIN"/>
    <property type="match status" value="1"/>
</dbReference>
<evidence type="ECO:0000256" key="1">
    <source>
        <dbReference type="SAM" id="MobiDB-lite"/>
    </source>
</evidence>
<gene>
    <name evidence="2" type="ORF">G3N55_01995</name>
</gene>
<evidence type="ECO:0000313" key="3">
    <source>
        <dbReference type="Proteomes" id="UP000469346"/>
    </source>
</evidence>
<dbReference type="RefSeq" id="WP_163297778.1">
    <property type="nucleotide sequence ID" value="NZ_JAAGRR010000011.1"/>
</dbReference>
<reference evidence="2 3" key="1">
    <citation type="submission" date="2020-02" db="EMBL/GenBank/DDBJ databases">
        <title>Comparative genomics of sulfur disproportionating microorganisms.</title>
        <authorList>
            <person name="Ward L.M."/>
            <person name="Bertran E."/>
            <person name="Johnston D.T."/>
        </authorList>
    </citation>
    <scope>NUCLEOTIDE SEQUENCE [LARGE SCALE GENOMIC DNA]</scope>
    <source>
        <strain evidence="2 3">DSM 100025</strain>
    </source>
</reference>
<feature type="compositionally biased region" description="Basic residues" evidence="1">
    <location>
        <begin position="143"/>
        <end position="156"/>
    </location>
</feature>
<proteinExistence type="predicted"/>
<dbReference type="EMBL" id="JAAGRR010000011">
    <property type="protein sequence ID" value="NDY41624.1"/>
    <property type="molecule type" value="Genomic_DNA"/>
</dbReference>
<organism evidence="2 3">
    <name type="scientific">Dissulfurirhabdus thermomarina</name>
    <dbReference type="NCBI Taxonomy" id="1765737"/>
    <lineage>
        <taxon>Bacteria</taxon>
        <taxon>Deltaproteobacteria</taxon>
        <taxon>Dissulfurirhabdaceae</taxon>
        <taxon>Dissulfurirhabdus</taxon>
    </lineage>
</organism>
<protein>
    <recommendedName>
        <fullName evidence="4">Lipoprotein</fullName>
    </recommendedName>
</protein>
<sequence>MEIRIVLRIGVLLVALAAVFGCRRAPAAFLPPPPLIVEPAPAGEGPPPWAPAHGRRARYRYRYYPDVQVYFDVDRRIYFFLDAGAWRAAPAPPPGLHFDLSGYVELGMDTDLPYRFHGDVRAAYPPGHWKKAHGHELKEKSKGKGHGHGHGRGHWK</sequence>
<comment type="caution">
    <text evidence="2">The sequence shown here is derived from an EMBL/GenBank/DDBJ whole genome shotgun (WGS) entry which is preliminary data.</text>
</comment>